<evidence type="ECO:0000313" key="2">
    <source>
        <dbReference type="Proteomes" id="UP000198883"/>
    </source>
</evidence>
<reference evidence="2" key="1">
    <citation type="submission" date="2016-10" db="EMBL/GenBank/DDBJ databases">
        <authorList>
            <person name="Varghese N."/>
            <person name="Submissions S."/>
        </authorList>
    </citation>
    <scope>NUCLEOTIDE SEQUENCE [LARGE SCALE GENOMIC DNA]</scope>
    <source>
        <strain evidence="2">DSM 24204</strain>
    </source>
</reference>
<accession>A0A1H7ZYQ6</accession>
<gene>
    <name evidence="1" type="ORF">SAMN05444853_1335</name>
</gene>
<evidence type="ECO:0000313" key="1">
    <source>
        <dbReference type="EMBL" id="SEM63461.1"/>
    </source>
</evidence>
<sequence>MTSFYQQMAITADKLIAQFGCTCEVHLQKDGEYNVETGEVEKVSTEKLTGNCYINHQHYDFNLLNSGANSIKQGDVLMYITINSNVDRKMLLNSEVVVGNDTYQVVNCEPLKPADTTVMYKVQARIE</sequence>
<proteinExistence type="predicted"/>
<dbReference type="STRING" id="97481.SAMN05444853_1335"/>
<dbReference type="Proteomes" id="UP000198883">
    <property type="component" value="Unassembled WGS sequence"/>
</dbReference>
<protein>
    <submittedName>
        <fullName evidence="1">Uncharacterized protein</fullName>
    </submittedName>
</protein>
<dbReference type="GeneID" id="83544506"/>
<name>A0A1H7ZYQ6_9PAST</name>
<dbReference type="EMBL" id="FOBN01000033">
    <property type="protein sequence ID" value="SEM63461.1"/>
    <property type="molecule type" value="Genomic_DNA"/>
</dbReference>
<dbReference type="OrthoDB" id="5678692at2"/>
<organism evidence="1 2">
    <name type="scientific">Phocoenobacter skyensis</name>
    <dbReference type="NCBI Taxonomy" id="97481"/>
    <lineage>
        <taxon>Bacteria</taxon>
        <taxon>Pseudomonadati</taxon>
        <taxon>Pseudomonadota</taxon>
        <taxon>Gammaproteobacteria</taxon>
        <taxon>Pasteurellales</taxon>
        <taxon>Pasteurellaceae</taxon>
        <taxon>Phocoenobacter</taxon>
    </lineage>
</organism>
<dbReference type="AlphaFoldDB" id="A0A1H7ZYQ6"/>
<dbReference type="RefSeq" id="WP_090923272.1">
    <property type="nucleotide sequence ID" value="NZ_CP016180.1"/>
</dbReference>